<dbReference type="GO" id="GO:0008360">
    <property type="term" value="P:regulation of cell shape"/>
    <property type="evidence" value="ECO:0007669"/>
    <property type="project" value="UniProtKB-KW"/>
</dbReference>
<dbReference type="PANTHER" id="PTHR35333:SF3">
    <property type="entry name" value="BETA-LACTAMASE-TYPE TRANSPEPTIDASE FOLD CONTAINING PROTEIN"/>
    <property type="match status" value="1"/>
</dbReference>
<feature type="active site" description="Acyl-ester intermediate" evidence="7">
    <location>
        <position position="88"/>
    </location>
</feature>
<dbReference type="AlphaFoldDB" id="A0A2H0TEA0"/>
<feature type="domain" description="Peptidase S11 D-alanyl-D-alanine carboxypeptidase A N-terminal" evidence="10">
    <location>
        <begin position="55"/>
        <end position="300"/>
    </location>
</feature>
<evidence type="ECO:0000256" key="4">
    <source>
        <dbReference type="ARBA" id="ARBA00022960"/>
    </source>
</evidence>
<dbReference type="SUPFAM" id="SSF56601">
    <property type="entry name" value="beta-lactamase/transpeptidase-like"/>
    <property type="match status" value="1"/>
</dbReference>
<feature type="active site" description="Proton acceptor" evidence="7">
    <location>
        <position position="91"/>
    </location>
</feature>
<feature type="binding site" evidence="8">
    <location>
        <position position="270"/>
    </location>
    <ligand>
        <name>substrate</name>
    </ligand>
</feature>
<evidence type="ECO:0000256" key="6">
    <source>
        <dbReference type="ARBA" id="ARBA00023316"/>
    </source>
</evidence>
<keyword evidence="5" id="KW-0573">Peptidoglycan synthesis</keyword>
<sequence>MRTFFATLIGVLLAGFILQAPFDRLKQGGASSNTAAVTQADSVTLEKERAQKIFNAISIKAKGVIVEEYPSGKVLFAKDERAVYPLASIAKLMTALALQDVEERKTSPFPLVVSITEAAVREEGDNGLLVGEKFYFDDLMDIMLVQSSNDAAHALAAFAGSMFYQGEIDEDASLSVFLQYMNTKKEELGLSDLGFLNVTGLDIDEENKEPGAWGSAASIARLLRILITQHPFMLERTQRDSITISSSDMAHTFQNSNTSAAFLPGLRASKTGYTDAAGGNLAVAMDVGFGRTIIIVVLGSSFDGRFSDVESLYQGALEYYRE</sequence>
<evidence type="ECO:0000256" key="5">
    <source>
        <dbReference type="ARBA" id="ARBA00022984"/>
    </source>
</evidence>
<dbReference type="Pfam" id="PF00768">
    <property type="entry name" value="Peptidase_S11"/>
    <property type="match status" value="1"/>
</dbReference>
<keyword evidence="2" id="KW-0732">Signal</keyword>
<dbReference type="InterPro" id="IPR001967">
    <property type="entry name" value="Peptidase_S11_N"/>
</dbReference>
<dbReference type="Gene3D" id="3.40.710.10">
    <property type="entry name" value="DD-peptidase/beta-lactamase superfamily"/>
    <property type="match status" value="1"/>
</dbReference>
<dbReference type="GO" id="GO:0030655">
    <property type="term" value="P:beta-lactam antibiotic catabolic process"/>
    <property type="evidence" value="ECO:0007669"/>
    <property type="project" value="InterPro"/>
</dbReference>
<evidence type="ECO:0000256" key="8">
    <source>
        <dbReference type="PIRSR" id="PIRSR618044-2"/>
    </source>
</evidence>
<evidence type="ECO:0000259" key="10">
    <source>
        <dbReference type="Pfam" id="PF00768"/>
    </source>
</evidence>
<evidence type="ECO:0000256" key="9">
    <source>
        <dbReference type="RuleBase" id="RU004016"/>
    </source>
</evidence>
<keyword evidence="6" id="KW-0961">Cell wall biogenesis/degradation</keyword>
<comment type="caution">
    <text evidence="11">The sequence shown here is derived from an EMBL/GenBank/DDBJ whole genome shotgun (WGS) entry which is preliminary data.</text>
</comment>
<dbReference type="Proteomes" id="UP000231503">
    <property type="component" value="Unassembled WGS sequence"/>
</dbReference>
<evidence type="ECO:0000256" key="1">
    <source>
        <dbReference type="ARBA" id="ARBA00007164"/>
    </source>
</evidence>
<keyword evidence="3" id="KW-0378">Hydrolase</keyword>
<feature type="active site" evidence="7">
    <location>
        <position position="147"/>
    </location>
</feature>
<gene>
    <name evidence="11" type="ORF">COU47_00330</name>
</gene>
<evidence type="ECO:0000256" key="7">
    <source>
        <dbReference type="PIRSR" id="PIRSR618044-1"/>
    </source>
</evidence>
<dbReference type="GO" id="GO:0008800">
    <property type="term" value="F:beta-lactamase activity"/>
    <property type="evidence" value="ECO:0007669"/>
    <property type="project" value="InterPro"/>
</dbReference>
<evidence type="ECO:0000313" key="11">
    <source>
        <dbReference type="EMBL" id="PIR69872.1"/>
    </source>
</evidence>
<dbReference type="InterPro" id="IPR018044">
    <property type="entry name" value="Peptidase_S11"/>
</dbReference>
<dbReference type="GO" id="GO:0009252">
    <property type="term" value="P:peptidoglycan biosynthetic process"/>
    <property type="evidence" value="ECO:0007669"/>
    <property type="project" value="UniProtKB-KW"/>
</dbReference>
<dbReference type="GO" id="GO:0009002">
    <property type="term" value="F:serine-type D-Ala-D-Ala carboxypeptidase activity"/>
    <property type="evidence" value="ECO:0007669"/>
    <property type="project" value="InterPro"/>
</dbReference>
<dbReference type="InterPro" id="IPR012338">
    <property type="entry name" value="Beta-lactam/transpept-like"/>
</dbReference>
<dbReference type="GO" id="GO:0046677">
    <property type="term" value="P:response to antibiotic"/>
    <property type="evidence" value="ECO:0007669"/>
    <property type="project" value="InterPro"/>
</dbReference>
<accession>A0A2H0TEA0</accession>
<proteinExistence type="inferred from homology"/>
<dbReference type="EMBL" id="PFCO01000001">
    <property type="protein sequence ID" value="PIR69872.1"/>
    <property type="molecule type" value="Genomic_DNA"/>
</dbReference>
<evidence type="ECO:0000256" key="3">
    <source>
        <dbReference type="ARBA" id="ARBA00022801"/>
    </source>
</evidence>
<dbReference type="GO" id="GO:0071555">
    <property type="term" value="P:cell wall organization"/>
    <property type="evidence" value="ECO:0007669"/>
    <property type="project" value="UniProtKB-KW"/>
</dbReference>
<protein>
    <recommendedName>
        <fullName evidence="10">Peptidase S11 D-alanyl-D-alanine carboxypeptidase A N-terminal domain-containing protein</fullName>
    </recommendedName>
</protein>
<comment type="similarity">
    <text evidence="1 9">Belongs to the peptidase S11 family.</text>
</comment>
<evidence type="ECO:0000256" key="2">
    <source>
        <dbReference type="ARBA" id="ARBA00022729"/>
    </source>
</evidence>
<name>A0A2H0TEA0_9BACT</name>
<reference evidence="12" key="1">
    <citation type="submission" date="2017-09" db="EMBL/GenBank/DDBJ databases">
        <title>Depth-based differentiation of microbial function through sediment-hosted aquifers and enrichment of novel symbionts in the deep terrestrial subsurface.</title>
        <authorList>
            <person name="Probst A.J."/>
            <person name="Ladd B."/>
            <person name="Jarett J.K."/>
            <person name="Geller-Mcgrath D.E."/>
            <person name="Sieber C.M.K."/>
            <person name="Emerson J.B."/>
            <person name="Anantharaman K."/>
            <person name="Thomas B.C."/>
            <person name="Malmstrom R."/>
            <person name="Stieglmeier M."/>
            <person name="Klingl A."/>
            <person name="Woyke T."/>
            <person name="Ryan C.M."/>
            <person name="Banfield J.F."/>
        </authorList>
    </citation>
    <scope>NUCLEOTIDE SEQUENCE [LARGE SCALE GENOMIC DNA]</scope>
</reference>
<dbReference type="InterPro" id="IPR000871">
    <property type="entry name" value="Beta-lactam_class-A"/>
</dbReference>
<organism evidence="11 12">
    <name type="scientific">Candidatus Niyogibacteria bacterium CG10_big_fil_rev_8_21_14_0_10_46_36</name>
    <dbReference type="NCBI Taxonomy" id="1974726"/>
    <lineage>
        <taxon>Bacteria</taxon>
        <taxon>Candidatus Niyogiibacteriota</taxon>
    </lineage>
</organism>
<evidence type="ECO:0000313" key="12">
    <source>
        <dbReference type="Proteomes" id="UP000231503"/>
    </source>
</evidence>
<dbReference type="GO" id="GO:0006508">
    <property type="term" value="P:proteolysis"/>
    <property type="evidence" value="ECO:0007669"/>
    <property type="project" value="InterPro"/>
</dbReference>
<dbReference type="PRINTS" id="PR00725">
    <property type="entry name" value="DADACBPTASE1"/>
</dbReference>
<dbReference type="PANTHER" id="PTHR35333">
    <property type="entry name" value="BETA-LACTAMASE"/>
    <property type="match status" value="1"/>
</dbReference>
<keyword evidence="4" id="KW-0133">Cell shape</keyword>